<dbReference type="Pfam" id="PF12697">
    <property type="entry name" value="Abhydrolase_6"/>
    <property type="match status" value="1"/>
</dbReference>
<feature type="compositionally biased region" description="Basic and acidic residues" evidence="1">
    <location>
        <begin position="11"/>
        <end position="20"/>
    </location>
</feature>
<feature type="compositionally biased region" description="Basic residues" evidence="1">
    <location>
        <begin position="1"/>
        <end position="10"/>
    </location>
</feature>
<dbReference type="RefSeq" id="WP_337331750.1">
    <property type="nucleotide sequence ID" value="NZ_JBBDGM010000005.1"/>
</dbReference>
<evidence type="ECO:0000313" key="4">
    <source>
        <dbReference type="EMBL" id="MEJ1088081.1"/>
    </source>
</evidence>
<dbReference type="EMBL" id="JBBDGM010000005">
    <property type="protein sequence ID" value="MEJ1088081.1"/>
    <property type="molecule type" value="Genomic_DNA"/>
</dbReference>
<keyword evidence="2" id="KW-1133">Transmembrane helix</keyword>
<keyword evidence="4" id="KW-0378">Hydrolase</keyword>
<dbReference type="InterPro" id="IPR050266">
    <property type="entry name" value="AB_hydrolase_sf"/>
</dbReference>
<comment type="caution">
    <text evidence="4">The sequence shown here is derived from an EMBL/GenBank/DDBJ whole genome shotgun (WGS) entry which is preliminary data.</text>
</comment>
<dbReference type="PANTHER" id="PTHR43798:SF33">
    <property type="entry name" value="HYDROLASE, PUTATIVE (AFU_ORTHOLOGUE AFUA_2G14860)-RELATED"/>
    <property type="match status" value="1"/>
</dbReference>
<keyword evidence="2" id="KW-0472">Membrane</keyword>
<keyword evidence="2" id="KW-0812">Transmembrane</keyword>
<dbReference type="InterPro" id="IPR029058">
    <property type="entry name" value="AB_hydrolase_fold"/>
</dbReference>
<sequence>MRWFTRKATRAKPDSADGAHDSASGTAAQTEEPAARRRPRLGRTVLVLAPALAGFVAGAVVFSSSVPVGHFRSADGQDEYLAAYERALDEGPAESARVTIETEYGAVHAVRYDSADPTRADADPLVLLPGTQSGAPMWVNNIPSLRAAGPVYVIDLLGQPGRSIQSRPIETHADDARWLAQALDQLPGHPAVMGHSLGGWLAINLAVHEPGAASRVIVLDPVMSFEDLSLPAVVRSIPASVSWLPKSWRDDFASWTANDAPIADEPVAEMIEAGMQHFSLGTPAPSRFSDEQLQHIDAPMLAIMAGASRMHDAEQAADNAEKLLTHGVVLTYDDASHAINGEEPERIAEDVTLFLED</sequence>
<keyword evidence="5" id="KW-1185">Reference proteome</keyword>
<name>A0ABU8LAR1_9MICO</name>
<gene>
    <name evidence="4" type="ORF">WDU99_07110</name>
</gene>
<protein>
    <submittedName>
        <fullName evidence="4">Alpha/beta hydrolase</fullName>
    </submittedName>
</protein>
<accession>A0ABU8LAR1</accession>
<feature type="transmembrane region" description="Helical" evidence="2">
    <location>
        <begin position="45"/>
        <end position="63"/>
    </location>
</feature>
<feature type="domain" description="AB hydrolase-1" evidence="3">
    <location>
        <begin position="125"/>
        <end position="349"/>
    </location>
</feature>
<feature type="region of interest" description="Disordered" evidence="1">
    <location>
        <begin position="1"/>
        <end position="37"/>
    </location>
</feature>
<evidence type="ECO:0000313" key="5">
    <source>
        <dbReference type="Proteomes" id="UP001371224"/>
    </source>
</evidence>
<dbReference type="GO" id="GO:0016787">
    <property type="term" value="F:hydrolase activity"/>
    <property type="evidence" value="ECO:0007669"/>
    <property type="project" value="UniProtKB-KW"/>
</dbReference>
<organism evidence="4 5">
    <name type="scientific">Microbacterium bandirmense</name>
    <dbReference type="NCBI Taxonomy" id="3122050"/>
    <lineage>
        <taxon>Bacteria</taxon>
        <taxon>Bacillati</taxon>
        <taxon>Actinomycetota</taxon>
        <taxon>Actinomycetes</taxon>
        <taxon>Micrococcales</taxon>
        <taxon>Microbacteriaceae</taxon>
        <taxon>Microbacterium</taxon>
    </lineage>
</organism>
<dbReference type="Proteomes" id="UP001371224">
    <property type="component" value="Unassembled WGS sequence"/>
</dbReference>
<proteinExistence type="predicted"/>
<evidence type="ECO:0000256" key="1">
    <source>
        <dbReference type="SAM" id="MobiDB-lite"/>
    </source>
</evidence>
<dbReference type="SUPFAM" id="SSF53474">
    <property type="entry name" value="alpha/beta-Hydrolases"/>
    <property type="match status" value="1"/>
</dbReference>
<dbReference type="PANTHER" id="PTHR43798">
    <property type="entry name" value="MONOACYLGLYCEROL LIPASE"/>
    <property type="match status" value="1"/>
</dbReference>
<evidence type="ECO:0000259" key="3">
    <source>
        <dbReference type="Pfam" id="PF12697"/>
    </source>
</evidence>
<reference evidence="4 5" key="1">
    <citation type="submission" date="2024-02" db="EMBL/GenBank/DDBJ databases">
        <authorList>
            <person name="Saticioglu I.B."/>
        </authorList>
    </citation>
    <scope>NUCLEOTIDE SEQUENCE [LARGE SCALE GENOMIC DNA]</scope>
    <source>
        <strain evidence="4 5">Mu-80</strain>
    </source>
</reference>
<dbReference type="InterPro" id="IPR000073">
    <property type="entry name" value="AB_hydrolase_1"/>
</dbReference>
<evidence type="ECO:0000256" key="2">
    <source>
        <dbReference type="SAM" id="Phobius"/>
    </source>
</evidence>
<dbReference type="Gene3D" id="3.40.50.1820">
    <property type="entry name" value="alpha/beta hydrolase"/>
    <property type="match status" value="1"/>
</dbReference>